<dbReference type="EMBL" id="JARO02022368">
    <property type="protein sequence ID" value="KPP56326.1"/>
    <property type="molecule type" value="Genomic_DNA"/>
</dbReference>
<dbReference type="AlphaFoldDB" id="A0A0P7T5W7"/>
<gene>
    <name evidence="1" type="ORF">Z043_126074</name>
</gene>
<sequence>GSSGQTRKSLHSAIGYQENLIVMLGMRIVLYPGSRRHTVEHGIVDSVVKITCFCVMMIETLVLGHWKPGLLPELGSGQRDYFCIYNLETESERETSDEAVL</sequence>
<organism evidence="1 2">
    <name type="scientific">Scleropages formosus</name>
    <name type="common">Asian bonytongue</name>
    <name type="synonym">Osteoglossum formosum</name>
    <dbReference type="NCBI Taxonomy" id="113540"/>
    <lineage>
        <taxon>Eukaryota</taxon>
        <taxon>Metazoa</taxon>
        <taxon>Chordata</taxon>
        <taxon>Craniata</taxon>
        <taxon>Vertebrata</taxon>
        <taxon>Euteleostomi</taxon>
        <taxon>Actinopterygii</taxon>
        <taxon>Neopterygii</taxon>
        <taxon>Teleostei</taxon>
        <taxon>Osteoglossocephala</taxon>
        <taxon>Osteoglossomorpha</taxon>
        <taxon>Osteoglossiformes</taxon>
        <taxon>Osteoglossidae</taxon>
        <taxon>Scleropages</taxon>
    </lineage>
</organism>
<protein>
    <submittedName>
        <fullName evidence="1">Uncharacterized protein</fullName>
    </submittedName>
</protein>
<comment type="caution">
    <text evidence="1">The sequence shown here is derived from an EMBL/GenBank/DDBJ whole genome shotgun (WGS) entry which is preliminary data.</text>
</comment>
<feature type="non-terminal residue" evidence="1">
    <location>
        <position position="1"/>
    </location>
</feature>
<name>A0A0P7T5W7_SCLFO</name>
<accession>A0A0P7T5W7</accession>
<evidence type="ECO:0000313" key="1">
    <source>
        <dbReference type="EMBL" id="KPP56326.1"/>
    </source>
</evidence>
<reference evidence="1 2" key="1">
    <citation type="submission" date="2015-08" db="EMBL/GenBank/DDBJ databases">
        <title>The genome of the Asian arowana (Scleropages formosus).</title>
        <authorList>
            <person name="Tan M.H."/>
            <person name="Gan H.M."/>
            <person name="Croft L.J."/>
            <person name="Austin C.M."/>
        </authorList>
    </citation>
    <scope>NUCLEOTIDE SEQUENCE [LARGE SCALE GENOMIC DNA]</scope>
    <source>
        <strain evidence="1">Aro1</strain>
    </source>
</reference>
<dbReference type="Proteomes" id="UP000034805">
    <property type="component" value="Unassembled WGS sequence"/>
</dbReference>
<evidence type="ECO:0000313" key="2">
    <source>
        <dbReference type="Proteomes" id="UP000034805"/>
    </source>
</evidence>
<proteinExistence type="predicted"/>